<dbReference type="SMART" id="SM00033">
    <property type="entry name" value="CH"/>
    <property type="match status" value="2"/>
</dbReference>
<keyword evidence="15 19" id="KW-0472">Membrane</keyword>
<evidence type="ECO:0000256" key="3">
    <source>
        <dbReference type="ARBA" id="ARBA00004496"/>
    </source>
</evidence>
<dbReference type="EnsemblMetazoa" id="SMAR009537-RA">
    <property type="protein sequence ID" value="SMAR009537-PA"/>
    <property type="gene ID" value="SMAR009537"/>
</dbReference>
<dbReference type="InterPro" id="IPR018107">
    <property type="entry name" value="Na-dicarboxylate_symporter_CS"/>
</dbReference>
<evidence type="ECO:0000256" key="4">
    <source>
        <dbReference type="ARBA" id="ARBA00022448"/>
    </source>
</evidence>
<organism evidence="21 22">
    <name type="scientific">Strigamia maritima</name>
    <name type="common">European centipede</name>
    <name type="synonym">Geophilus maritimus</name>
    <dbReference type="NCBI Taxonomy" id="126957"/>
    <lineage>
        <taxon>Eukaryota</taxon>
        <taxon>Metazoa</taxon>
        <taxon>Ecdysozoa</taxon>
        <taxon>Arthropoda</taxon>
        <taxon>Myriapoda</taxon>
        <taxon>Chilopoda</taxon>
        <taxon>Pleurostigmophora</taxon>
        <taxon>Geophilomorpha</taxon>
        <taxon>Linotaeniidae</taxon>
        <taxon>Strigamia</taxon>
    </lineage>
</organism>
<dbReference type="InterPro" id="IPR001991">
    <property type="entry name" value="Na-dicarboxylate_symporter"/>
</dbReference>
<dbReference type="SUPFAM" id="SSF53720">
    <property type="entry name" value="ALDH-like"/>
    <property type="match status" value="2"/>
</dbReference>
<dbReference type="SUPFAM" id="SSF47576">
    <property type="entry name" value="Calponin-homology domain, CH-domain"/>
    <property type="match status" value="1"/>
</dbReference>
<dbReference type="Gene3D" id="2.60.40.10">
    <property type="entry name" value="Immunoglobulins"/>
    <property type="match status" value="1"/>
</dbReference>
<evidence type="ECO:0000256" key="12">
    <source>
        <dbReference type="ARBA" id="ARBA00022860"/>
    </source>
</evidence>
<dbReference type="PROSITE" id="PS50021">
    <property type="entry name" value="CH"/>
    <property type="match status" value="2"/>
</dbReference>
<dbReference type="InterPro" id="IPR016163">
    <property type="entry name" value="Ald_DH_C"/>
</dbReference>
<dbReference type="PROSITE" id="PS50096">
    <property type="entry name" value="IQ"/>
    <property type="match status" value="14"/>
</dbReference>
<dbReference type="SUPFAM" id="SSF52540">
    <property type="entry name" value="P-loop containing nucleoside triphosphate hydrolases"/>
    <property type="match status" value="5"/>
</dbReference>
<dbReference type="InterPro" id="IPR013783">
    <property type="entry name" value="Ig-like_fold"/>
</dbReference>
<feature type="transmembrane region" description="Helical" evidence="19">
    <location>
        <begin position="3636"/>
        <end position="3653"/>
    </location>
</feature>
<dbReference type="SUPFAM" id="SSF118215">
    <property type="entry name" value="Proton glutamate symport protein"/>
    <property type="match status" value="1"/>
</dbReference>
<keyword evidence="5" id="KW-0963">Cytoplasm</keyword>
<evidence type="ECO:0000256" key="13">
    <source>
        <dbReference type="ARBA" id="ARBA00022989"/>
    </source>
</evidence>
<name>T1J799_STRMM</name>
<dbReference type="InterPro" id="IPR027417">
    <property type="entry name" value="P-loop_NTPase"/>
</dbReference>
<evidence type="ECO:0000256" key="9">
    <source>
        <dbReference type="ARBA" id="ARBA00022737"/>
    </source>
</evidence>
<evidence type="ECO:0000256" key="18">
    <source>
        <dbReference type="SAM" id="MobiDB-lite"/>
    </source>
</evidence>
<feature type="region of interest" description="Disordered" evidence="18">
    <location>
        <begin position="550"/>
        <end position="591"/>
    </location>
</feature>
<keyword evidence="17" id="KW-0131">Cell cycle</keyword>
<feature type="transmembrane region" description="Helical" evidence="19">
    <location>
        <begin position="3782"/>
        <end position="3807"/>
    </location>
</feature>
<dbReference type="GO" id="GO:0005737">
    <property type="term" value="C:cytoplasm"/>
    <property type="evidence" value="ECO:0007669"/>
    <property type="project" value="UniProtKB-SubCell"/>
</dbReference>
<dbReference type="InterPro" id="IPR051185">
    <property type="entry name" value="ASPM"/>
</dbReference>
<dbReference type="GO" id="GO:0046942">
    <property type="term" value="P:carboxylic acid transport"/>
    <property type="evidence" value="ECO:0007669"/>
    <property type="project" value="UniProtKB-ARBA"/>
</dbReference>
<dbReference type="InterPro" id="IPR016162">
    <property type="entry name" value="Ald_DH_N"/>
</dbReference>
<dbReference type="InterPro" id="IPR001715">
    <property type="entry name" value="CH_dom"/>
</dbReference>
<evidence type="ECO:0000256" key="6">
    <source>
        <dbReference type="ARBA" id="ARBA00022553"/>
    </source>
</evidence>
<dbReference type="Gene3D" id="1.20.5.190">
    <property type="match status" value="14"/>
</dbReference>
<keyword evidence="22" id="KW-1185">Reference proteome</keyword>
<keyword evidence="12" id="KW-0112">Calmodulin-binding</keyword>
<evidence type="ECO:0000259" key="20">
    <source>
        <dbReference type="PROSITE" id="PS50021"/>
    </source>
</evidence>
<dbReference type="Gene3D" id="1.10.418.10">
    <property type="entry name" value="Calponin-like domain"/>
    <property type="match status" value="2"/>
</dbReference>
<dbReference type="Gene3D" id="3.40.309.10">
    <property type="entry name" value="Aldehyde Dehydrogenase, Chain A, domain 2"/>
    <property type="match status" value="1"/>
</dbReference>
<keyword evidence="8 19" id="KW-0812">Transmembrane</keyword>
<keyword evidence="10" id="KW-0498">Mitosis</keyword>
<feature type="domain" description="Calponin-homology (CH)" evidence="20">
    <location>
        <begin position="880"/>
        <end position="1011"/>
    </location>
</feature>
<dbReference type="Pfam" id="PF00612">
    <property type="entry name" value="IQ"/>
    <property type="match status" value="13"/>
</dbReference>
<dbReference type="Gene3D" id="3.40.605.10">
    <property type="entry name" value="Aldehyde Dehydrogenase, Chain A, domain 1"/>
    <property type="match status" value="2"/>
</dbReference>
<dbReference type="GO" id="GO:0000922">
    <property type="term" value="C:spindle pole"/>
    <property type="evidence" value="ECO:0007669"/>
    <property type="project" value="TreeGrafter"/>
</dbReference>
<evidence type="ECO:0000313" key="21">
    <source>
        <dbReference type="EnsemblMetazoa" id="SMAR009537-PA"/>
    </source>
</evidence>
<feature type="transmembrane region" description="Helical" evidence="19">
    <location>
        <begin position="3532"/>
        <end position="3554"/>
    </location>
</feature>
<keyword evidence="7" id="KW-0132">Cell division</keyword>
<dbReference type="GO" id="GO:0051295">
    <property type="term" value="P:establishment of meiotic spindle localization"/>
    <property type="evidence" value="ECO:0007669"/>
    <property type="project" value="TreeGrafter"/>
</dbReference>
<dbReference type="PROSITE" id="PS00713">
    <property type="entry name" value="NA_DICARBOXYL_SYMP_1"/>
    <property type="match status" value="1"/>
</dbReference>
<keyword evidence="16" id="KW-0539">Nucleus</keyword>
<dbReference type="InterPro" id="IPR016161">
    <property type="entry name" value="Ald_DH/histidinol_DH"/>
</dbReference>
<protein>
    <recommendedName>
        <fullName evidence="20">Calponin-homology (CH) domain-containing protein</fullName>
    </recommendedName>
</protein>
<evidence type="ECO:0000256" key="7">
    <source>
        <dbReference type="ARBA" id="ARBA00022618"/>
    </source>
</evidence>
<dbReference type="InterPro" id="IPR036872">
    <property type="entry name" value="CH_dom_sf"/>
</dbReference>
<feature type="domain" description="Calponin-homology (CH)" evidence="20">
    <location>
        <begin position="1052"/>
        <end position="1193"/>
    </location>
</feature>
<evidence type="ECO:0000256" key="10">
    <source>
        <dbReference type="ARBA" id="ARBA00022776"/>
    </source>
</evidence>
<proteinExistence type="predicted"/>
<keyword evidence="11" id="KW-0769">Symport</keyword>
<evidence type="ECO:0000313" key="22">
    <source>
        <dbReference type="Proteomes" id="UP000014500"/>
    </source>
</evidence>
<sequence length="4596" mass="537907">MDTFVTSPKKSSALWIEIERGKKQVQEKKKIDDVDDSTAVLLLARFAETPRISFGKVVINSSKEATLVVRNPLDNDLIVTVEKVPEKKGFIVDYEFFDVKKLSEFPVKIVWTPTEVGNYRELITFRLDAIFCKQVVLLGSAVSPLKRILQPQNRRELDAQRPVKKKVTRKKSVKIKVAPRRHQKSNENKLQMTFIQRKSIPGLRNLNELESNDQTQDISTTIQTKLTHSPKATVYLRLTPDLQLRSSSSQPEAGVHSCDDSLMINKRQTYVAQPQRHRLVAPLTPPDKFEPCTTLASLSDRRSARSAILTPHSPDRRQTYNKNDIPCLVPIHGCVSPESCISSPSCSKRSKIPEPIYKIKQRSRRRSDASDLNDSLEGDRIDYSSCTTDESEIKPEFSNVDCEIKSLDSPICFGTEQTLQITELDYMDFCGNLNDPRSEWTKVDVEKREEYFDDEDEEEVLESSFRVMKCSTDRKALAKVCNVPTVVESRRELFMDQVSVKTLSSETFVMSKASCSTCKEETGLQQKRKSRKKTGIPSLQKKFSEAEAFIEKDKSPVHGKSKRNSSKTSDSSSSKERGPNKKKKTSRSVSNNQWLAMNMAIDGATSSVKLARAQTMHQLDSVVSYRPKLTLIKPPSKALTPCHPNPYAAKNIYYDEQWIEKQTQGFTRWLNFILTIPEELGEGEKRKLAANAPIEFSRDITYKQAPSREELSIRAYTVQKKMNMLRRKACNLYQSESIIKVITRLEHEIENRRIVIRSDKALHADVGIKQKLVELIMSYNSLWLRIGLETVFGQIIHLKSNDDTDGLSQFILNQLLNSPIISKEYAHSTVPHLFKPGFATSLKKHTLKKFLLLVYFLDQAKENYLIEFNPCLFNIESKFKSSRDILLAFSRDHLSGEGDLTKHLALFGYKVVYMQTALDEYDFSVSNLAVDLRNGLRLARAAQLLTQNWCLMTKLRVPAVTRMQKIHNVTCVLNILSENDVAIVDVTAKDVVNGHREKTLSLLWQLMFNFQVKLVLSEEKLKKELKILKKSLHFMGIDDEKYSNNNYKLFPDEKIELLLSWCQLVCAHYKIMVDNFTVSFSDGRVICYLINYYHPAVLRLEDIKKETTQSYIVPQDSVSSDDSFTANWTSSLTTNEKQEQLLRNEQENFKMALSKIVSCGGIPIMIKPSFMSNTIPDEKVTMVFVSYLCARFIDLSAEIRAAITIQNAWRRYQAKCLEESDLQSKTDAAIKIQQAIRRHFNRPQMKRQIIAAIKIQRRFRSYLLRQKYVKAKKGMIKLQAYIRSVNARRKFQRQIQSAVIIQKWTRICYDNPDDDENISIEKTPIGIQCCVCYPESHKTLPEDKKIEELDFLLQEAERDAAATSIQSFWRMCSARMAYKRKQTAILKIQAGFRGYLTREMFLEMKESAIFIQVWYRSYIITRKTRACFLKYKDASIKVQRWYRSSRETLIIRERFLVFKRAAIAIQDWYRSCKKAVVTRLWFLLLKRSITTIQRWFRRNRQTKQKIKVMKLTKASVIIQQWYRRSRQTVEIRMKFLELKSNVLTIQRWYRCTEKANRIRIGYLNLKWDVITIQRWYRHAVEANRVRMQFLDLKWDVITIQRWFRRCKEARNTRMQFLNLKQNVLTIQRRFRWLTEANAIRMRFLELKRNVVVIQRWYRRCNDARESRTLFLELKRNVVIIQRWFRSSMTTRQRRMEFLEQKQAVVAVKQWYRRLKETLKIRKEFLDLKLNVVTIQRWFRSVMFTRQTRREFLEEKRAAIIVQQWFRRTKEAWKIRMDFLEQKCAAITIQRWYRLSKEAKKTRSVFLKRKQAAVIIQHWYRQTIEARETVMALKRNVVTIQRWYRRCIQTTVIREEFLQRKQAAICVQTWYRRTVQANNARMEFLQLKRAAVIIQQRFRSTIEARKIRMEFLRRKQASIIVQQWYRCVRDTKKLLELEKIVILIQRWYRRCIEMKRYITRFIEIKQTAIRIQQWYRSTKLAIKTRMQFMELKLRIVFIQKWYRRRRELKKEREQFLEVKRAVVTIQNWYRGIKTMRQERETLITMKRSVIIIESWWFRYCEAKLDRDRFLALKHAAIYIQRWYRTCTLVHARLSNSAVIIQRRYRSMKMARDIRIDYLDYITNVVRIQRRFRNCVETRKQRNAFIKVRQSVVIIQQWYRKCSGTRRSVKLERAAIIIQRWYKRNKEAQQEIRVCKIQDWYRRCKKTQKIRRSFLVTKRACVVIQCWYKCLKQDEELAGLNDAVLCIQRWYRGWKESMKLRMMFLERRKAAVLLQKCYKAKKCREMFLLKKMAAIEIQKWFRCCKNRDEFVRLKNAVVCIENWYVLCNEARRQRSQFLLRKKAAMRIQRFYRQWEVAKRHRWEIWAAVTLQRYIRGWVLWRKFTKMKQAVIIIQKHYRLAKSIEIEKKLWAVDIIQTFFRGYMKTKAARREFLRVRAAVIVVQKNWRMKKCVEIFKMWDNAARVVQRFFRACLQVREDREKLLSLKWAAVVIQSCFRMRKQLRYFKTLRKYAVIIQKNYRCKLYQREFLEIKKSALVIQKRWRCTMQRRNFLKMKTAIIYLQSVWKGYDKRMKYHIIIKSVVCIQKWYRSTVEMRELRRQFIIMKLVAVKIQTWFKCRLGVRKYKQIRRSILGLQRHYRAKKVMISLHNKIWAIEVLQSHWIAFIKGRRARERFLMIKYSAIVLQSWFRMLKHQREFAIQRNSAVTIQKIWRMVTARRNFLRQKQSVLILEEWVYTSWETRVIRESYLSLKGGVMALQSMWRRYRKQKRLRAENDAAIAIQNWYYNCQLTQFCRTEFLELKYYTIRMQAIRRGNLDRRQLFYMNVAAVAIQSGFRKWKERNNFRLFRGCAIVIQRFWRSCQLTRILNEEFLLKKTACIMLQAFIRGVLIRKRYLFLKYSAIVIQSYIRGFIERKRYRRLRVAVLVIQRYWRCRMLCRWEFTQYHVIRGAVIVIQSYLRGYIVRRKVKSGVIKRCSNFTKLSKFYDDLVLLKQKKGKQINAVIKIQAAIRGVLARRKLEKERCVCWKFRCSDYVNFAHCRRLQMLNAVGIIERYYQCYKVRQIEFMPEDELQMKVAGFSKWTKRLLMQRRWLLVMRTAATIIQSAWQAWMVGRVVRFRFLELRMGTVRFQAAARGFLIASRENYLKCFAAAAKLQLSALRLQRWVRECNKRKINKCATVIQAAWRGYKLRSAQNDRRISDARSRINEANQSAVLENTLWNRTTSGLDSIFNCRRLSTVWKALNNLNASTRLSPVCCERLSDSGGVVILYQIIEGCNRSVPHMEVIIECLSVLVNLAKHEPSRTQVWQPEGCGQTLIKLMRQYFEKNEKIVLKCCSVMWIICQDKSCVKLFTSDTVMMKSTSNLCAAVSRRFQTRGLIESSPTKSALRKKASSRISFKPDWFLGNDVDREFTVYVKAFPLVIEMMNKMGICDGCNCHQPDWLKRITENKNFKRTTTWLRRNSLLVSTILAITIGMIVGIVVRHQDPSSMALELIAFPGEIFLRMLKLMIIPIIIASIVTGTTALDPKTHGRMALSVLGYFLLTSLISSTIGVFLVTIIHPGHPDIEESSSIAVGVKTQPINKLDAFIDVLLNGLPENIIEATLKQSYTVYEWKKPDIAKVNEKANGTFERRIASRGGSNTLGLIVFFMIFGSMLNVMGEKGQLIAQYFYCLNDIIMKMVSLAIWFMPLGVASIVCERMASLADRVFLLEDLSLYCLTVVFGLAIHQFILLPLLYFIVLRKNPFPFYWNTMQAIVTAFATESSAAALPVTIQNMEEKNGCNKYITKFILPIGANINMDGTALFIAVASLFIAQINGYEATVGEIITIIFTSTAVSVASAAVPSASIYLMAMTLSVLPIENAMGHVNLLLIIDWLLGRFRTVNNVVGDCYAVALFQHIYREDIAKEWIANQKFGFFIDGETKFPNDRKTFPVINPNTGSNIATVLEPIENDVKEALESAHKTFTTWSTYTGETRARHLYRIAREIQKHQQLLTLTECLQTGKTINEVKNFDIPQIIRVFYYYAGSAQLHHTKSEFEPHGVTVIFPSWNFPAFQIAKMAAPALAAGNTVIVKIAAETPLSAYFLAELINSSGFPPGVFNVISGTDEKITRRLLEDVIVRKISFVGSRKNAIEMRCLISGMFKHTSLELDGKCALIVFDNVDQDSVVEEIIYASFSHNGQSNFAASRLFIQETIFSEMISKLKNRMVKLRIGNGMDKTMDFGSIINEKQLNKIRTQVEIAKRDGAKVFQPPNSTNATGNYFFPTLITGIDPGSSVVMEELLGPVLVAFPFRTAKESIALANNSAFGVAAGVFTENTSLAMEVASSLKVGTVWINCYNVFDAAASFGGRKQSGYGRHGGKEGLYEYLTPKLVERTKFPYIKKADQLPSPTPRYSATFKMYIGGVQTRPDGNSSRKIFNSSNDFLAEVGEGNRKDIRNAVEAAQKVQIGWAKRTAHNRAQILYYIAENLEARRSQLILDFRQIEFQEAIRHLFHWAASCDKFGGSVNETISSFTTIQVNEPIGVIGISCPDSPDWPLLPFVSLVAMAIAFGNTVVVIPSKTNPLPALDLIQVFETSDVPGGVINIVTGDQDNLAETLAQHHDVNAF</sequence>
<keyword evidence="13 19" id="KW-1133">Transmembrane helix</keyword>
<evidence type="ECO:0000256" key="14">
    <source>
        <dbReference type="ARBA" id="ARBA00023054"/>
    </source>
</evidence>
<dbReference type="eggNOG" id="KOG2450">
    <property type="taxonomic scope" value="Eukaryota"/>
</dbReference>
<dbReference type="Pfam" id="PF00307">
    <property type="entry name" value="CH"/>
    <property type="match status" value="2"/>
</dbReference>
<dbReference type="Pfam" id="PF00171">
    <property type="entry name" value="Aldedh"/>
    <property type="match status" value="2"/>
</dbReference>
<evidence type="ECO:0000256" key="8">
    <source>
        <dbReference type="ARBA" id="ARBA00022692"/>
    </source>
</evidence>
<dbReference type="Proteomes" id="UP000014500">
    <property type="component" value="Unassembled WGS sequence"/>
</dbReference>
<dbReference type="SUPFAM" id="SSF48371">
    <property type="entry name" value="ARM repeat"/>
    <property type="match status" value="1"/>
</dbReference>
<dbReference type="PRINTS" id="PR00173">
    <property type="entry name" value="EDTRNSPORT"/>
</dbReference>
<dbReference type="CDD" id="cd21223">
    <property type="entry name" value="CH_ASPM_rpt1"/>
    <property type="match status" value="1"/>
</dbReference>
<evidence type="ECO:0000256" key="19">
    <source>
        <dbReference type="SAM" id="Phobius"/>
    </source>
</evidence>
<dbReference type="GO" id="GO:0007051">
    <property type="term" value="P:spindle organization"/>
    <property type="evidence" value="ECO:0007669"/>
    <property type="project" value="TreeGrafter"/>
</dbReference>
<evidence type="ECO:0000256" key="2">
    <source>
        <dbReference type="ARBA" id="ARBA00004141"/>
    </source>
</evidence>
<dbReference type="EMBL" id="JH431916">
    <property type="status" value="NOT_ANNOTATED_CDS"/>
    <property type="molecule type" value="Genomic_DNA"/>
</dbReference>
<keyword evidence="6" id="KW-0597">Phosphoprotein</keyword>
<reference evidence="22" key="1">
    <citation type="submission" date="2011-05" db="EMBL/GenBank/DDBJ databases">
        <authorList>
            <person name="Richards S.R."/>
            <person name="Qu J."/>
            <person name="Jiang H."/>
            <person name="Jhangiani S.N."/>
            <person name="Agravi P."/>
            <person name="Goodspeed R."/>
            <person name="Gross S."/>
            <person name="Mandapat C."/>
            <person name="Jackson L."/>
            <person name="Mathew T."/>
            <person name="Pu L."/>
            <person name="Thornton R."/>
            <person name="Saada N."/>
            <person name="Wilczek-Boney K.B."/>
            <person name="Lee S."/>
            <person name="Kovar C."/>
            <person name="Wu Y."/>
            <person name="Scherer S.E."/>
            <person name="Worley K.C."/>
            <person name="Muzny D.M."/>
            <person name="Gibbs R."/>
        </authorList>
    </citation>
    <scope>NUCLEOTIDE SEQUENCE</scope>
    <source>
        <strain evidence="22">Brora</strain>
    </source>
</reference>
<dbReference type="InterPro" id="IPR011989">
    <property type="entry name" value="ARM-like"/>
</dbReference>
<evidence type="ECO:0000256" key="1">
    <source>
        <dbReference type="ARBA" id="ARBA00004123"/>
    </source>
</evidence>
<comment type="subcellular location">
    <subcellularLocation>
        <location evidence="3">Cytoplasm</location>
    </subcellularLocation>
    <subcellularLocation>
        <location evidence="2">Membrane</location>
        <topology evidence="2">Multi-pass membrane protein</topology>
    </subcellularLocation>
    <subcellularLocation>
        <location evidence="1">Nucleus</location>
    </subcellularLocation>
</comment>
<dbReference type="GO" id="GO:0016020">
    <property type="term" value="C:membrane"/>
    <property type="evidence" value="ECO:0007669"/>
    <property type="project" value="UniProtKB-SubCell"/>
</dbReference>
<dbReference type="InterPro" id="IPR016024">
    <property type="entry name" value="ARM-type_fold"/>
</dbReference>
<dbReference type="PANTHER" id="PTHR22706">
    <property type="entry name" value="ASSEMBLY FACTOR FOR SPINDLE MICROTUBULES"/>
    <property type="match status" value="1"/>
</dbReference>
<evidence type="ECO:0000256" key="11">
    <source>
        <dbReference type="ARBA" id="ARBA00022847"/>
    </source>
</evidence>
<evidence type="ECO:0000256" key="17">
    <source>
        <dbReference type="ARBA" id="ARBA00023306"/>
    </source>
</evidence>
<dbReference type="PhylomeDB" id="T1J799"/>
<dbReference type="Pfam" id="PF15780">
    <property type="entry name" value="ASH"/>
    <property type="match status" value="1"/>
</dbReference>
<dbReference type="InterPro" id="IPR015590">
    <property type="entry name" value="Aldehyde_DH_dom"/>
</dbReference>
<dbReference type="eggNOG" id="KOG3787">
    <property type="taxonomic scope" value="Eukaryota"/>
</dbReference>
<dbReference type="eggNOG" id="KOG0165">
    <property type="taxonomic scope" value="Eukaryota"/>
</dbReference>
<dbReference type="InterPro" id="IPR031549">
    <property type="entry name" value="ASH"/>
</dbReference>
<dbReference type="Gene3D" id="1.10.3860.10">
    <property type="entry name" value="Sodium:dicarboxylate symporter"/>
    <property type="match status" value="1"/>
</dbReference>
<evidence type="ECO:0000256" key="16">
    <source>
        <dbReference type="ARBA" id="ARBA00023242"/>
    </source>
</evidence>
<dbReference type="GO" id="GO:0000278">
    <property type="term" value="P:mitotic cell cycle"/>
    <property type="evidence" value="ECO:0007669"/>
    <property type="project" value="TreeGrafter"/>
</dbReference>
<feature type="transmembrane region" description="Helical" evidence="19">
    <location>
        <begin position="3497"/>
        <end position="3520"/>
    </location>
</feature>
<evidence type="ECO:0000256" key="15">
    <source>
        <dbReference type="ARBA" id="ARBA00023136"/>
    </source>
</evidence>
<feature type="transmembrane region" description="Helical" evidence="19">
    <location>
        <begin position="3707"/>
        <end position="3734"/>
    </location>
</feature>
<dbReference type="Gene3D" id="1.25.10.10">
    <property type="entry name" value="Leucine-rich Repeat Variant"/>
    <property type="match status" value="1"/>
</dbReference>
<dbReference type="CDD" id="cd23767">
    <property type="entry name" value="IQCD"/>
    <property type="match status" value="2"/>
</dbReference>
<dbReference type="GO" id="GO:0016620">
    <property type="term" value="F:oxidoreductase activity, acting on the aldehyde or oxo group of donors, NAD or NADP as acceptor"/>
    <property type="evidence" value="ECO:0007669"/>
    <property type="project" value="InterPro"/>
</dbReference>
<feature type="transmembrane region" description="Helical" evidence="19">
    <location>
        <begin position="3458"/>
        <end position="3477"/>
    </location>
</feature>
<dbReference type="GO" id="GO:0051301">
    <property type="term" value="P:cell division"/>
    <property type="evidence" value="ECO:0007669"/>
    <property type="project" value="UniProtKB-KW"/>
</dbReference>
<dbReference type="InterPro" id="IPR000048">
    <property type="entry name" value="IQ_motif_EF-hand-BS"/>
</dbReference>
<dbReference type="CDD" id="cd21224">
    <property type="entry name" value="CH_ASPM_rpt2"/>
    <property type="match status" value="1"/>
</dbReference>
<reference evidence="21" key="2">
    <citation type="submission" date="2015-02" db="UniProtKB">
        <authorList>
            <consortium name="EnsemblMetazoa"/>
        </authorList>
    </citation>
    <scope>IDENTIFICATION</scope>
</reference>
<evidence type="ECO:0000256" key="5">
    <source>
        <dbReference type="ARBA" id="ARBA00022490"/>
    </source>
</evidence>
<dbReference type="GO" id="GO:0015293">
    <property type="term" value="F:symporter activity"/>
    <property type="evidence" value="ECO:0007669"/>
    <property type="project" value="UniProtKB-KW"/>
</dbReference>
<keyword evidence="14" id="KW-0175">Coiled coil</keyword>
<dbReference type="PANTHER" id="PTHR22706:SF1">
    <property type="entry name" value="ASSEMBLY FACTOR FOR SPINDLE MICROTUBULES"/>
    <property type="match status" value="1"/>
</dbReference>
<dbReference type="SMART" id="SM00015">
    <property type="entry name" value="IQ"/>
    <property type="match status" value="49"/>
</dbReference>
<feature type="transmembrane region" description="Helical" evidence="19">
    <location>
        <begin position="3819"/>
        <end position="3845"/>
    </location>
</feature>
<feature type="transmembrane region" description="Helical" evidence="19">
    <location>
        <begin position="3674"/>
        <end position="3695"/>
    </location>
</feature>
<dbReference type="InterPro" id="IPR036458">
    <property type="entry name" value="Na:dicarbo_symporter_sf"/>
</dbReference>
<accession>T1J799</accession>
<dbReference type="GO" id="GO:0005634">
    <property type="term" value="C:nucleus"/>
    <property type="evidence" value="ECO:0007669"/>
    <property type="project" value="UniProtKB-SubCell"/>
</dbReference>
<dbReference type="HOGENOM" id="CLU_223574_0_0_1"/>
<dbReference type="Pfam" id="PF00375">
    <property type="entry name" value="SDF"/>
    <property type="match status" value="1"/>
</dbReference>
<keyword evidence="4" id="KW-0813">Transport</keyword>
<dbReference type="STRING" id="126957.T1J799"/>
<keyword evidence="9" id="KW-0677">Repeat</keyword>
<dbReference type="GO" id="GO:0005516">
    <property type="term" value="F:calmodulin binding"/>
    <property type="evidence" value="ECO:0007669"/>
    <property type="project" value="UniProtKB-KW"/>
</dbReference>